<gene>
    <name evidence="2" type="ORF">AACH11_04770</name>
</gene>
<evidence type="ECO:0000313" key="3">
    <source>
        <dbReference type="Proteomes" id="UP001368500"/>
    </source>
</evidence>
<dbReference type="InterPro" id="IPR004675">
    <property type="entry name" value="AhpD_core"/>
</dbReference>
<dbReference type="InterPro" id="IPR003779">
    <property type="entry name" value="CMD-like"/>
</dbReference>
<accession>A0ABU9B881</accession>
<dbReference type="NCBIfam" id="TIGR00778">
    <property type="entry name" value="ahpD_dom"/>
    <property type="match status" value="1"/>
</dbReference>
<feature type="domain" description="Carboxymuconolactone decarboxylase-like" evidence="1">
    <location>
        <begin position="24"/>
        <end position="106"/>
    </location>
</feature>
<dbReference type="InterPro" id="IPR029032">
    <property type="entry name" value="AhpD-like"/>
</dbReference>
<name>A0ABU9B881_9BURK</name>
<dbReference type="PANTHER" id="PTHR33930:SF2">
    <property type="entry name" value="BLR3452 PROTEIN"/>
    <property type="match status" value="1"/>
</dbReference>
<dbReference type="Pfam" id="PF02627">
    <property type="entry name" value="CMD"/>
    <property type="match status" value="1"/>
</dbReference>
<dbReference type="RefSeq" id="WP_341373061.1">
    <property type="nucleotide sequence ID" value="NZ_JBBUTF010000004.1"/>
</dbReference>
<dbReference type="PANTHER" id="PTHR33930">
    <property type="entry name" value="ALKYL HYDROPEROXIDE REDUCTASE AHPD"/>
    <property type="match status" value="1"/>
</dbReference>
<protein>
    <submittedName>
        <fullName evidence="2">Carboxymuconolactone decarboxylase family protein</fullName>
    </submittedName>
</protein>
<reference evidence="2 3" key="1">
    <citation type="submission" date="2024-04" db="EMBL/GenBank/DDBJ databases">
        <title>Novel species of the genus Ideonella isolated from streams.</title>
        <authorList>
            <person name="Lu H."/>
        </authorList>
    </citation>
    <scope>NUCLEOTIDE SEQUENCE [LARGE SCALE GENOMIC DNA]</scope>
    <source>
        <strain evidence="2 3">BYS139W</strain>
    </source>
</reference>
<evidence type="ECO:0000259" key="1">
    <source>
        <dbReference type="Pfam" id="PF02627"/>
    </source>
</evidence>
<dbReference type="SUPFAM" id="SSF69118">
    <property type="entry name" value="AhpD-like"/>
    <property type="match status" value="1"/>
</dbReference>
<proteinExistence type="predicted"/>
<sequence>MSKSYPEITREVSGLLSQLRRDTPEPLRGFSALAGAAMQPGALDAKTKELIAMALSVAARCDPCLGFHAQALVRLGCTQAELEEMLAVCVYMGGGPSLMYAAHALQAWQQFDAAAGAAAALSPSAAAPAQA</sequence>
<keyword evidence="3" id="KW-1185">Reference proteome</keyword>
<evidence type="ECO:0000313" key="2">
    <source>
        <dbReference type="EMBL" id="MEK8025275.1"/>
    </source>
</evidence>
<comment type="caution">
    <text evidence="2">The sequence shown here is derived from an EMBL/GenBank/DDBJ whole genome shotgun (WGS) entry which is preliminary data.</text>
</comment>
<dbReference type="EMBL" id="JBBUTF010000004">
    <property type="protein sequence ID" value="MEK8025275.1"/>
    <property type="molecule type" value="Genomic_DNA"/>
</dbReference>
<organism evidence="2 3">
    <name type="scientific">Pseudaquabacterium rugosum</name>
    <dbReference type="NCBI Taxonomy" id="2984194"/>
    <lineage>
        <taxon>Bacteria</taxon>
        <taxon>Pseudomonadati</taxon>
        <taxon>Pseudomonadota</taxon>
        <taxon>Betaproteobacteria</taxon>
        <taxon>Burkholderiales</taxon>
        <taxon>Sphaerotilaceae</taxon>
        <taxon>Pseudaquabacterium</taxon>
    </lineage>
</organism>
<dbReference type="Proteomes" id="UP001368500">
    <property type="component" value="Unassembled WGS sequence"/>
</dbReference>
<dbReference type="Gene3D" id="1.20.1290.10">
    <property type="entry name" value="AhpD-like"/>
    <property type="match status" value="1"/>
</dbReference>